<dbReference type="Gramene" id="OB06G35160.1">
    <property type="protein sequence ID" value="OB06G35160.1"/>
    <property type="gene ID" value="OB06G35160"/>
</dbReference>
<feature type="compositionally biased region" description="Basic and acidic residues" evidence="1">
    <location>
        <begin position="25"/>
        <end position="41"/>
    </location>
</feature>
<proteinExistence type="predicted"/>
<keyword evidence="3" id="KW-1185">Reference proteome</keyword>
<dbReference type="HOGENOM" id="CLU_2376230_0_0_1"/>
<accession>J3MHM2</accession>
<dbReference type="EnsemblPlants" id="OB06G35160.1">
    <property type="protein sequence ID" value="OB06G35160.1"/>
    <property type="gene ID" value="OB06G35160"/>
</dbReference>
<reference evidence="2" key="1">
    <citation type="journal article" date="2013" name="Nat. Commun.">
        <title>Whole-genome sequencing of Oryza brachyantha reveals mechanisms underlying Oryza genome evolution.</title>
        <authorList>
            <person name="Chen J."/>
            <person name="Huang Q."/>
            <person name="Gao D."/>
            <person name="Wang J."/>
            <person name="Lang Y."/>
            <person name="Liu T."/>
            <person name="Li B."/>
            <person name="Bai Z."/>
            <person name="Luis Goicoechea J."/>
            <person name="Liang C."/>
            <person name="Chen C."/>
            <person name="Zhang W."/>
            <person name="Sun S."/>
            <person name="Liao Y."/>
            <person name="Zhang X."/>
            <person name="Yang L."/>
            <person name="Song C."/>
            <person name="Wang M."/>
            <person name="Shi J."/>
            <person name="Liu G."/>
            <person name="Liu J."/>
            <person name="Zhou H."/>
            <person name="Zhou W."/>
            <person name="Yu Q."/>
            <person name="An N."/>
            <person name="Chen Y."/>
            <person name="Cai Q."/>
            <person name="Wang B."/>
            <person name="Liu B."/>
            <person name="Min J."/>
            <person name="Huang Y."/>
            <person name="Wu H."/>
            <person name="Li Z."/>
            <person name="Zhang Y."/>
            <person name="Yin Y."/>
            <person name="Song W."/>
            <person name="Jiang J."/>
            <person name="Jackson S.A."/>
            <person name="Wing R.A."/>
            <person name="Wang J."/>
            <person name="Chen M."/>
        </authorList>
    </citation>
    <scope>NUCLEOTIDE SEQUENCE [LARGE SCALE GENOMIC DNA]</scope>
    <source>
        <strain evidence="2">cv. IRGC 101232</strain>
    </source>
</reference>
<reference evidence="2" key="2">
    <citation type="submission" date="2013-04" db="UniProtKB">
        <authorList>
            <consortium name="EnsemblPlants"/>
        </authorList>
    </citation>
    <scope>IDENTIFICATION</scope>
</reference>
<name>J3MHM2_ORYBR</name>
<feature type="region of interest" description="Disordered" evidence="1">
    <location>
        <begin position="22"/>
        <end position="41"/>
    </location>
</feature>
<protein>
    <submittedName>
        <fullName evidence="2">Uncharacterized protein</fullName>
    </submittedName>
</protein>
<evidence type="ECO:0000313" key="3">
    <source>
        <dbReference type="Proteomes" id="UP000006038"/>
    </source>
</evidence>
<dbReference type="AlphaFoldDB" id="J3MHM2"/>
<organism evidence="2">
    <name type="scientific">Oryza brachyantha</name>
    <name type="common">malo sina</name>
    <dbReference type="NCBI Taxonomy" id="4533"/>
    <lineage>
        <taxon>Eukaryota</taxon>
        <taxon>Viridiplantae</taxon>
        <taxon>Streptophyta</taxon>
        <taxon>Embryophyta</taxon>
        <taxon>Tracheophyta</taxon>
        <taxon>Spermatophyta</taxon>
        <taxon>Magnoliopsida</taxon>
        <taxon>Liliopsida</taxon>
        <taxon>Poales</taxon>
        <taxon>Poaceae</taxon>
        <taxon>BOP clade</taxon>
        <taxon>Oryzoideae</taxon>
        <taxon>Oryzeae</taxon>
        <taxon>Oryzinae</taxon>
        <taxon>Oryza</taxon>
    </lineage>
</organism>
<sequence>MEQRPLMMTAFSSSPFISSETNYCSERERREKREREREREEIPPWELPAMISVRLYSHAHAVFPPSLHQSASHAVHDTTKIYSCLSIRWSRKMHD</sequence>
<evidence type="ECO:0000256" key="1">
    <source>
        <dbReference type="SAM" id="MobiDB-lite"/>
    </source>
</evidence>
<dbReference type="Proteomes" id="UP000006038">
    <property type="component" value="Chromosome 6"/>
</dbReference>
<evidence type="ECO:0000313" key="2">
    <source>
        <dbReference type="EnsemblPlants" id="OB06G35160.1"/>
    </source>
</evidence>